<dbReference type="AlphaFoldDB" id="A0A433QXI6"/>
<sequence length="187" mass="20069">MDTSMALAYPASKFEADNNLADQNVLLKYRTAADIVNGTTGIECSMGILMAPLERTLKLVLNRVAAGASVQDLCQYGDDLIEAYTSKIFNKGKVEKGIAFPTSVCLNNLVQYFSPQAEESDVLKPGDLVKIELGVHIDGYIATAAHTTTLNHDPAQPVTSRQADAICAAHYAAETALRLAKPGVKVR</sequence>
<dbReference type="EMBL" id="RBNJ01000437">
    <property type="protein sequence ID" value="RUS34523.1"/>
    <property type="molecule type" value="Genomic_DNA"/>
</dbReference>
<reference evidence="3 4" key="1">
    <citation type="journal article" date="2018" name="New Phytol.">
        <title>Phylogenomics of Endogonaceae and evolution of mycorrhizas within Mucoromycota.</title>
        <authorList>
            <person name="Chang Y."/>
            <person name="Desiro A."/>
            <person name="Na H."/>
            <person name="Sandor L."/>
            <person name="Lipzen A."/>
            <person name="Clum A."/>
            <person name="Barry K."/>
            <person name="Grigoriev I.V."/>
            <person name="Martin F.M."/>
            <person name="Stajich J.E."/>
            <person name="Smith M.E."/>
            <person name="Bonito G."/>
            <person name="Spatafora J.W."/>
        </authorList>
    </citation>
    <scope>NUCLEOTIDE SEQUENCE [LARGE SCALE GENOMIC DNA]</scope>
    <source>
        <strain evidence="3 4">AD002</strain>
    </source>
</reference>
<evidence type="ECO:0000313" key="3">
    <source>
        <dbReference type="EMBL" id="RUS34523.1"/>
    </source>
</evidence>
<keyword evidence="4" id="KW-1185">Reference proteome</keyword>
<dbReference type="InterPro" id="IPR047113">
    <property type="entry name" value="PA2G4/ARX1"/>
</dbReference>
<accession>A0A433QXI6</accession>
<dbReference type="InterPro" id="IPR036005">
    <property type="entry name" value="Creatinase/aminopeptidase-like"/>
</dbReference>
<feature type="domain" description="Peptidase M24" evidence="2">
    <location>
        <begin position="60"/>
        <end position="186"/>
    </location>
</feature>
<dbReference type="PANTHER" id="PTHR10804">
    <property type="entry name" value="PROTEASE FAMILY M24 METHIONYL AMINOPEPTIDASE, AMINOPEPTIDASE P"/>
    <property type="match status" value="1"/>
</dbReference>
<gene>
    <name evidence="3" type="ORF">BC938DRAFT_479937</name>
</gene>
<evidence type="ECO:0000256" key="1">
    <source>
        <dbReference type="ARBA" id="ARBA00007319"/>
    </source>
</evidence>
<dbReference type="CDD" id="cd01089">
    <property type="entry name" value="PA2G4-like"/>
    <property type="match status" value="1"/>
</dbReference>
<dbReference type="PANTHER" id="PTHR10804:SF11">
    <property type="entry name" value="PROLIFERATION-ASSOCIATED PROTEIN 2G4"/>
    <property type="match status" value="1"/>
</dbReference>
<dbReference type="InterPro" id="IPR000994">
    <property type="entry name" value="Pept_M24"/>
</dbReference>
<evidence type="ECO:0000313" key="4">
    <source>
        <dbReference type="Proteomes" id="UP000274822"/>
    </source>
</evidence>
<protein>
    <submittedName>
        <fullName evidence="3">Peptidase M24, structural domain-containing protein</fullName>
    </submittedName>
</protein>
<dbReference type="Proteomes" id="UP000274822">
    <property type="component" value="Unassembled WGS sequence"/>
</dbReference>
<name>A0A433QXI6_9FUNG</name>
<dbReference type="Pfam" id="PF00557">
    <property type="entry name" value="Peptidase_M24"/>
    <property type="match status" value="1"/>
</dbReference>
<dbReference type="Gene3D" id="3.90.230.10">
    <property type="entry name" value="Creatinase/methionine aminopeptidase superfamily"/>
    <property type="match status" value="1"/>
</dbReference>
<comment type="caution">
    <text evidence="3">The sequence shown here is derived from an EMBL/GenBank/DDBJ whole genome shotgun (WGS) entry which is preliminary data.</text>
</comment>
<proteinExistence type="inferred from homology"/>
<organism evidence="3 4">
    <name type="scientific">Jimgerdemannia flammicorona</name>
    <dbReference type="NCBI Taxonomy" id="994334"/>
    <lineage>
        <taxon>Eukaryota</taxon>
        <taxon>Fungi</taxon>
        <taxon>Fungi incertae sedis</taxon>
        <taxon>Mucoromycota</taxon>
        <taxon>Mucoromycotina</taxon>
        <taxon>Endogonomycetes</taxon>
        <taxon>Endogonales</taxon>
        <taxon>Endogonaceae</taxon>
        <taxon>Jimgerdemannia</taxon>
    </lineage>
</organism>
<dbReference type="SUPFAM" id="SSF55920">
    <property type="entry name" value="Creatinase/aminopeptidase"/>
    <property type="match status" value="1"/>
</dbReference>
<comment type="similarity">
    <text evidence="1">Belongs to the peptidase M24 family.</text>
</comment>
<evidence type="ECO:0000259" key="2">
    <source>
        <dbReference type="Pfam" id="PF00557"/>
    </source>
</evidence>